<evidence type="ECO:0000313" key="2">
    <source>
        <dbReference type="Proteomes" id="UP000683925"/>
    </source>
</evidence>
<proteinExistence type="predicted"/>
<keyword evidence="2" id="KW-1185">Reference proteome</keyword>
<dbReference type="EMBL" id="CAJJDP010000151">
    <property type="protein sequence ID" value="CAD8210008.1"/>
    <property type="molecule type" value="Genomic_DNA"/>
</dbReference>
<accession>A0A8S1Y9Y0</accession>
<comment type="caution">
    <text evidence="1">The sequence shown here is derived from an EMBL/GenBank/DDBJ whole genome shotgun (WGS) entry which is preliminary data.</text>
</comment>
<dbReference type="AlphaFoldDB" id="A0A8S1Y9Y0"/>
<sequence>MKSLAAIIKYSFYIYKETTKYNFQILKYKYMILNFKSIKLHTILKIVATLIKDFHPLLQCKINYYQGITQIVIEDSLMLNASLLQQSLCSKSKLHILHCYEYFHYQIILNRSQTLNQGETSKFLGLCQIQNDVQTCTIVK</sequence>
<name>A0A8S1Y9Y0_PAROT</name>
<protein>
    <submittedName>
        <fullName evidence="1">Uncharacterized protein</fullName>
    </submittedName>
</protein>
<reference evidence="1" key="1">
    <citation type="submission" date="2021-01" db="EMBL/GenBank/DDBJ databases">
        <authorList>
            <consortium name="Genoscope - CEA"/>
            <person name="William W."/>
        </authorList>
    </citation>
    <scope>NUCLEOTIDE SEQUENCE</scope>
</reference>
<organism evidence="1 2">
    <name type="scientific">Paramecium octaurelia</name>
    <dbReference type="NCBI Taxonomy" id="43137"/>
    <lineage>
        <taxon>Eukaryota</taxon>
        <taxon>Sar</taxon>
        <taxon>Alveolata</taxon>
        <taxon>Ciliophora</taxon>
        <taxon>Intramacronucleata</taxon>
        <taxon>Oligohymenophorea</taxon>
        <taxon>Peniculida</taxon>
        <taxon>Parameciidae</taxon>
        <taxon>Paramecium</taxon>
    </lineage>
</organism>
<dbReference type="Proteomes" id="UP000683925">
    <property type="component" value="Unassembled WGS sequence"/>
</dbReference>
<gene>
    <name evidence="1" type="ORF">POCTA_138.1.T1490090</name>
</gene>
<evidence type="ECO:0000313" key="1">
    <source>
        <dbReference type="EMBL" id="CAD8210008.1"/>
    </source>
</evidence>